<comment type="caution">
    <text evidence="1">The sequence shown here is derived from an EMBL/GenBank/DDBJ whole genome shotgun (WGS) entry which is preliminary data.</text>
</comment>
<evidence type="ECO:0000313" key="2">
    <source>
        <dbReference type="Proteomes" id="UP000265520"/>
    </source>
</evidence>
<protein>
    <submittedName>
        <fullName evidence="1">Uncharacterized protein</fullName>
    </submittedName>
</protein>
<keyword evidence="2" id="KW-1185">Reference proteome</keyword>
<name>A0A392RGM7_9FABA</name>
<feature type="non-terminal residue" evidence="1">
    <location>
        <position position="59"/>
    </location>
</feature>
<reference evidence="1 2" key="1">
    <citation type="journal article" date="2018" name="Front. Plant Sci.">
        <title>Red Clover (Trifolium pratense) and Zigzag Clover (T. medium) - A Picture of Genomic Similarities and Differences.</title>
        <authorList>
            <person name="Dluhosova J."/>
            <person name="Istvanek J."/>
            <person name="Nedelnik J."/>
            <person name="Repkova J."/>
        </authorList>
    </citation>
    <scope>NUCLEOTIDE SEQUENCE [LARGE SCALE GENOMIC DNA]</scope>
    <source>
        <strain evidence="2">cv. 10/8</strain>
        <tissue evidence="1">Leaf</tissue>
    </source>
</reference>
<evidence type="ECO:0000313" key="1">
    <source>
        <dbReference type="EMBL" id="MCI34745.1"/>
    </source>
</evidence>
<organism evidence="1 2">
    <name type="scientific">Trifolium medium</name>
    <dbReference type="NCBI Taxonomy" id="97028"/>
    <lineage>
        <taxon>Eukaryota</taxon>
        <taxon>Viridiplantae</taxon>
        <taxon>Streptophyta</taxon>
        <taxon>Embryophyta</taxon>
        <taxon>Tracheophyta</taxon>
        <taxon>Spermatophyta</taxon>
        <taxon>Magnoliopsida</taxon>
        <taxon>eudicotyledons</taxon>
        <taxon>Gunneridae</taxon>
        <taxon>Pentapetalae</taxon>
        <taxon>rosids</taxon>
        <taxon>fabids</taxon>
        <taxon>Fabales</taxon>
        <taxon>Fabaceae</taxon>
        <taxon>Papilionoideae</taxon>
        <taxon>50 kb inversion clade</taxon>
        <taxon>NPAAA clade</taxon>
        <taxon>Hologalegina</taxon>
        <taxon>IRL clade</taxon>
        <taxon>Trifolieae</taxon>
        <taxon>Trifolium</taxon>
    </lineage>
</organism>
<proteinExistence type="predicted"/>
<dbReference type="AlphaFoldDB" id="A0A392RGM7"/>
<accession>A0A392RGM7</accession>
<dbReference type="EMBL" id="LXQA010216700">
    <property type="protein sequence ID" value="MCI34745.1"/>
    <property type="molecule type" value="Genomic_DNA"/>
</dbReference>
<dbReference type="Proteomes" id="UP000265520">
    <property type="component" value="Unassembled WGS sequence"/>
</dbReference>
<sequence length="59" mass="6649">MGEVVVVENALNHDKEQVDTIDRRKRQKCVQNGAQFNDHDVELAESAGQISVLDREVSQ</sequence>